<dbReference type="AlphaFoldDB" id="U6RDT3"/>
<evidence type="ECO:0008006" key="4">
    <source>
        <dbReference type="Google" id="ProtNLM"/>
    </source>
</evidence>
<name>U6RDT3_9BACT</name>
<dbReference type="EMBL" id="AQHY01000025">
    <property type="protein sequence ID" value="EOA54794.1"/>
    <property type="molecule type" value="Genomic_DNA"/>
</dbReference>
<dbReference type="PROSITE" id="PS51257">
    <property type="entry name" value="PROKAR_LIPOPROTEIN"/>
    <property type="match status" value="1"/>
</dbReference>
<proteinExistence type="predicted"/>
<gene>
    <name evidence="2" type="ORF">HMPREF1534_02187</name>
</gene>
<feature type="chain" id="PRO_5004678122" description="6-bladed beta-propeller" evidence="1">
    <location>
        <begin position="20"/>
        <end position="381"/>
    </location>
</feature>
<keyword evidence="3" id="KW-1185">Reference proteome</keyword>
<dbReference type="Pfam" id="PF17170">
    <property type="entry name" value="DUF5128"/>
    <property type="match status" value="1"/>
</dbReference>
<feature type="signal peptide" evidence="1">
    <location>
        <begin position="1"/>
        <end position="19"/>
    </location>
</feature>
<keyword evidence="1" id="KW-0732">Signal</keyword>
<protein>
    <recommendedName>
        <fullName evidence="4">6-bladed beta-propeller</fullName>
    </recommendedName>
</protein>
<dbReference type="HOGENOM" id="CLU_036375_1_0_10"/>
<evidence type="ECO:0000313" key="2">
    <source>
        <dbReference type="EMBL" id="EOA54794.1"/>
    </source>
</evidence>
<evidence type="ECO:0000256" key="1">
    <source>
        <dbReference type="SAM" id="SignalP"/>
    </source>
</evidence>
<dbReference type="PATRIC" id="fig|1121098.3.peg.2225"/>
<dbReference type="RefSeq" id="WP_005940829.1">
    <property type="nucleotide sequence ID" value="NZ_KB890324.1"/>
</dbReference>
<dbReference type="GeneID" id="60061870"/>
<sequence>MKKTMLLMSTAILATAFLAACGPSSKDDGTITRLEQNGNTLTVCDFAKVKDTLNVPLSEWVEDCRLVRFENTDTALFKMWWPAITDNYIGIRQSGGVFKLFDHKGKFLHDIGAMGQGPGEYAGSLYSELIDEKNKVIYLAPFAGSTKVLKYNLDGTFVTDYDLGERLNKPKLSLNPDGSISLVHLCFQGMSEMMGAVITPDSTITKYIPAPGQAINPRDKNGRFVGFNNEIWSYNNVEGFKYMMMPVDTLYNYNAAANKMEAQFALSNPPVGEDVFLIYDELPGKYLATVWGKGTIVVDNKNNNSHYVKLVNDYFGGLPAPMNFTNGWFFAMYEPAVLMENIEKRMAASDCTDKDKELLKGLLESLDENDNNVMFIGKLKK</sequence>
<dbReference type="eggNOG" id="ENOG502ZBW8">
    <property type="taxonomic scope" value="Bacteria"/>
</dbReference>
<dbReference type="OrthoDB" id="1096118at2"/>
<dbReference type="Proteomes" id="UP000017831">
    <property type="component" value="Unassembled WGS sequence"/>
</dbReference>
<evidence type="ECO:0000313" key="3">
    <source>
        <dbReference type="Proteomes" id="UP000017831"/>
    </source>
</evidence>
<accession>U6RDT3</accession>
<reference evidence="2 3" key="1">
    <citation type="submission" date="2013-04" db="EMBL/GenBank/DDBJ databases">
        <title>The Genome Sequence of Bacteroides massiliensis DSM 17679.</title>
        <authorList>
            <consortium name="The Broad Institute Genomics Platform"/>
            <person name="Earl A."/>
            <person name="Ward D."/>
            <person name="Feldgarden M."/>
            <person name="Gevers D."/>
            <person name="Martens E."/>
            <person name="Fenner L."/>
            <person name="Roux V."/>
            <person name="Mallet M.N."/>
            <person name="Raoult D."/>
            <person name="Walker B."/>
            <person name="Young S."/>
            <person name="Zeng Q."/>
            <person name="Gargeya S."/>
            <person name="Fitzgerald M."/>
            <person name="Haas B."/>
            <person name="Abouelleil A."/>
            <person name="Allen A.W."/>
            <person name="Alvarado L."/>
            <person name="Arachchi H.M."/>
            <person name="Berlin A.M."/>
            <person name="Chapman S.B."/>
            <person name="Gainer-Dewar J."/>
            <person name="Goldberg J."/>
            <person name="Griggs A."/>
            <person name="Gujja S."/>
            <person name="Hansen M."/>
            <person name="Howarth C."/>
            <person name="Imamovic A."/>
            <person name="Ireland A."/>
            <person name="Larimer J."/>
            <person name="McCowan C."/>
            <person name="Murphy C."/>
            <person name="Pearson M."/>
            <person name="Poon T.W."/>
            <person name="Priest M."/>
            <person name="Roberts A."/>
            <person name="Saif S."/>
            <person name="Shea T."/>
            <person name="Sisk P."/>
            <person name="Sykes S."/>
            <person name="Wortman J."/>
            <person name="Nusbaum C."/>
            <person name="Birren B."/>
        </authorList>
    </citation>
    <scope>NUCLEOTIDE SEQUENCE [LARGE SCALE GENOMIC DNA]</scope>
    <source>
        <strain evidence="3">B84634 / Timone 84634 / DSM 17679 / JCM 13223</strain>
    </source>
</reference>
<organism evidence="2 3">
    <name type="scientific">Phocaeicola massiliensis B84634 = Timone 84634 = DSM 17679 = JCM 13223</name>
    <dbReference type="NCBI Taxonomy" id="1121098"/>
    <lineage>
        <taxon>Bacteria</taxon>
        <taxon>Pseudomonadati</taxon>
        <taxon>Bacteroidota</taxon>
        <taxon>Bacteroidia</taxon>
        <taxon>Bacteroidales</taxon>
        <taxon>Bacteroidaceae</taxon>
        <taxon>Phocaeicola</taxon>
    </lineage>
</organism>
<comment type="caution">
    <text evidence="2">The sequence shown here is derived from an EMBL/GenBank/DDBJ whole genome shotgun (WGS) entry which is preliminary data.</text>
</comment>
<dbReference type="STRING" id="1121098.HMPREF1534_02187"/>